<dbReference type="Proteomes" id="UP000004947">
    <property type="component" value="Unassembled WGS sequence"/>
</dbReference>
<evidence type="ECO:0000259" key="3">
    <source>
        <dbReference type="SMART" id="SM00479"/>
    </source>
</evidence>
<dbReference type="PANTHER" id="PTHR30231:SF41">
    <property type="entry name" value="DNA POLYMERASE III SUBUNIT EPSILON"/>
    <property type="match status" value="1"/>
</dbReference>
<evidence type="ECO:0000256" key="2">
    <source>
        <dbReference type="ARBA" id="ARBA00026073"/>
    </source>
</evidence>
<comment type="function">
    <text evidence="1">DNA polymerase III is a complex, multichain enzyme responsible for most of the replicative synthesis in bacteria. The epsilon subunit contain the editing function and is a proofreading 3'-5' exonuclease.</text>
</comment>
<dbReference type="SUPFAM" id="SSF53098">
    <property type="entry name" value="Ribonuclease H-like"/>
    <property type="match status" value="1"/>
</dbReference>
<proteinExistence type="predicted"/>
<gene>
    <name evidence="4" type="ORF">LNTAR_10466</name>
</gene>
<dbReference type="eggNOG" id="COG0847">
    <property type="taxonomic scope" value="Bacteria"/>
</dbReference>
<dbReference type="EMBL" id="ABCK01000005">
    <property type="protein sequence ID" value="EDM28332.1"/>
    <property type="molecule type" value="Genomic_DNA"/>
</dbReference>
<evidence type="ECO:0000256" key="1">
    <source>
        <dbReference type="ARBA" id="ARBA00025483"/>
    </source>
</evidence>
<dbReference type="Gene3D" id="3.30.420.10">
    <property type="entry name" value="Ribonuclease H-like superfamily/Ribonuclease H"/>
    <property type="match status" value="1"/>
</dbReference>
<dbReference type="AlphaFoldDB" id="A6DIP6"/>
<sequence length="261" mass="29946">MKLNLQRPIVFFDLETTGLNPTEDRIIEICCIKVHPDGKRDIKTRRVNPEKPISSEASEITGITDEDVKDEPTFKQMAKGIYKFFEGCDISGYNIMRFDLRVLTEEFKRAGISFDASAHDLVDVQRIFHKKEPRTLEAALRFYCKKDLEGAHAAENDVIATIDVLEGQLDMYDDLENDMAKLAEYCKDERWVDMNGRLHWKGEDASIGFGKNQGKLLKDLVKTDRGYLDWILRGEFPEDTKRIIQNAIDKGIYPSKNTTSS</sequence>
<dbReference type="GO" id="GO:0008408">
    <property type="term" value="F:3'-5' exonuclease activity"/>
    <property type="evidence" value="ECO:0007669"/>
    <property type="project" value="TreeGrafter"/>
</dbReference>
<name>A6DIP6_9BACT</name>
<dbReference type="RefSeq" id="WP_007277775.1">
    <property type="nucleotide sequence ID" value="NZ_ABCK01000005.1"/>
</dbReference>
<evidence type="ECO:0000313" key="5">
    <source>
        <dbReference type="Proteomes" id="UP000004947"/>
    </source>
</evidence>
<keyword evidence="4" id="KW-0269">Exonuclease</keyword>
<keyword evidence="4" id="KW-0540">Nuclease</keyword>
<dbReference type="SMART" id="SM00479">
    <property type="entry name" value="EXOIII"/>
    <property type="match status" value="1"/>
</dbReference>
<dbReference type="GO" id="GO:0003676">
    <property type="term" value="F:nucleic acid binding"/>
    <property type="evidence" value="ECO:0007669"/>
    <property type="project" value="InterPro"/>
</dbReference>
<dbReference type="Pfam" id="PF00929">
    <property type="entry name" value="RNase_T"/>
    <property type="match status" value="1"/>
</dbReference>
<accession>A6DIP6</accession>
<keyword evidence="4" id="KW-0378">Hydrolase</keyword>
<comment type="subunit">
    <text evidence="2">DNA polymerase III contains a core (composed of alpha, epsilon and theta chains) that associates with a tau subunit. This core dimerizes to form the POLIII' complex. PolIII' associates with the gamma complex (composed of gamma, delta, delta', psi and chi chains) and with the beta chain to form the complete DNA polymerase III complex.</text>
</comment>
<dbReference type="STRING" id="313628.LNTAR_10466"/>
<dbReference type="GO" id="GO:0045004">
    <property type="term" value="P:DNA replication proofreading"/>
    <property type="evidence" value="ECO:0007669"/>
    <property type="project" value="TreeGrafter"/>
</dbReference>
<dbReference type="FunFam" id="3.30.420.10:FF:000045">
    <property type="entry name" value="3'-5' exonuclease DinG"/>
    <property type="match status" value="1"/>
</dbReference>
<dbReference type="PANTHER" id="PTHR30231">
    <property type="entry name" value="DNA POLYMERASE III SUBUNIT EPSILON"/>
    <property type="match status" value="1"/>
</dbReference>
<dbReference type="CDD" id="cd06127">
    <property type="entry name" value="DEDDh"/>
    <property type="match status" value="1"/>
</dbReference>
<protein>
    <submittedName>
        <fullName evidence="4">Exonuclease</fullName>
    </submittedName>
</protein>
<keyword evidence="5" id="KW-1185">Reference proteome</keyword>
<organism evidence="4 5">
    <name type="scientific">Lentisphaera araneosa HTCC2155</name>
    <dbReference type="NCBI Taxonomy" id="313628"/>
    <lineage>
        <taxon>Bacteria</taxon>
        <taxon>Pseudomonadati</taxon>
        <taxon>Lentisphaerota</taxon>
        <taxon>Lentisphaeria</taxon>
        <taxon>Lentisphaerales</taxon>
        <taxon>Lentisphaeraceae</taxon>
        <taxon>Lentisphaera</taxon>
    </lineage>
</organism>
<feature type="domain" description="Exonuclease" evidence="3">
    <location>
        <begin position="8"/>
        <end position="174"/>
    </location>
</feature>
<dbReference type="InterPro" id="IPR036397">
    <property type="entry name" value="RNaseH_sf"/>
</dbReference>
<evidence type="ECO:0000313" key="4">
    <source>
        <dbReference type="EMBL" id="EDM28332.1"/>
    </source>
</evidence>
<dbReference type="OrthoDB" id="9791657at2"/>
<comment type="caution">
    <text evidence="4">The sequence shown here is derived from an EMBL/GenBank/DDBJ whole genome shotgun (WGS) entry which is preliminary data.</text>
</comment>
<dbReference type="GO" id="GO:0005829">
    <property type="term" value="C:cytosol"/>
    <property type="evidence" value="ECO:0007669"/>
    <property type="project" value="TreeGrafter"/>
</dbReference>
<reference evidence="4 5" key="1">
    <citation type="journal article" date="2010" name="J. Bacteriol.">
        <title>Genome sequence of Lentisphaera araneosa HTCC2155T, the type species of the order Lentisphaerales in the phylum Lentisphaerae.</title>
        <authorList>
            <person name="Thrash J.C."/>
            <person name="Cho J.C."/>
            <person name="Vergin K.L."/>
            <person name="Morris R.M."/>
            <person name="Giovannoni S.J."/>
        </authorList>
    </citation>
    <scope>NUCLEOTIDE SEQUENCE [LARGE SCALE GENOMIC DNA]</scope>
    <source>
        <strain evidence="4 5">HTCC2155</strain>
    </source>
</reference>
<dbReference type="InterPro" id="IPR013520">
    <property type="entry name" value="Ribonucl_H"/>
</dbReference>
<dbReference type="InterPro" id="IPR012337">
    <property type="entry name" value="RNaseH-like_sf"/>
</dbReference>